<keyword evidence="6 8" id="KW-1133">Transmembrane helix</keyword>
<reference evidence="9" key="1">
    <citation type="submission" date="2023-02" db="EMBL/GenBank/DDBJ databases">
        <title>Georgenia sp.10Sc9-8, isolated from a soil sample collected from the Taklamakan desert.</title>
        <authorList>
            <person name="Liu S."/>
        </authorList>
    </citation>
    <scope>NUCLEOTIDE SEQUENCE</scope>
    <source>
        <strain evidence="9">10Sc9-8</strain>
    </source>
</reference>
<evidence type="ECO:0000256" key="2">
    <source>
        <dbReference type="ARBA" id="ARBA00022475"/>
    </source>
</evidence>
<keyword evidence="7 8" id="KW-0472">Membrane</keyword>
<protein>
    <submittedName>
        <fullName evidence="9">Polysaccharide biosynthesis C-terminal domain-containing protein</fullName>
    </submittedName>
</protein>
<evidence type="ECO:0000256" key="5">
    <source>
        <dbReference type="ARBA" id="ARBA00022984"/>
    </source>
</evidence>
<evidence type="ECO:0000256" key="8">
    <source>
        <dbReference type="SAM" id="Phobius"/>
    </source>
</evidence>
<feature type="transmembrane region" description="Helical" evidence="8">
    <location>
        <begin position="75"/>
        <end position="95"/>
    </location>
</feature>
<keyword evidence="3 8" id="KW-0812">Transmembrane</keyword>
<feature type="transmembrane region" description="Helical" evidence="8">
    <location>
        <begin position="107"/>
        <end position="127"/>
    </location>
</feature>
<name>A0ABT5TSV1_9MICO</name>
<evidence type="ECO:0000256" key="4">
    <source>
        <dbReference type="ARBA" id="ARBA00022960"/>
    </source>
</evidence>
<evidence type="ECO:0000256" key="7">
    <source>
        <dbReference type="ARBA" id="ARBA00023136"/>
    </source>
</evidence>
<evidence type="ECO:0000313" key="10">
    <source>
        <dbReference type="Proteomes" id="UP001165561"/>
    </source>
</evidence>
<evidence type="ECO:0000256" key="3">
    <source>
        <dbReference type="ARBA" id="ARBA00022692"/>
    </source>
</evidence>
<organism evidence="9 10">
    <name type="scientific">Georgenia halotolerans</name>
    <dbReference type="NCBI Taxonomy" id="3028317"/>
    <lineage>
        <taxon>Bacteria</taxon>
        <taxon>Bacillati</taxon>
        <taxon>Actinomycetota</taxon>
        <taxon>Actinomycetes</taxon>
        <taxon>Micrococcales</taxon>
        <taxon>Bogoriellaceae</taxon>
        <taxon>Georgenia</taxon>
    </lineage>
</organism>
<sequence length="146" mass="14960">RQVVVRASYAMGDSRAPVVVAVVAMAVNVVGDIVLAPLMGLTGIALATTASLALAALANGWLLHRRHAGLDLRSVAGLLLRASGLAAVSGAAGWAVREALSGQPAVVVAGAVAAMVVGLYLAGLVLLRAPERRLLAETLRTVRRRR</sequence>
<dbReference type="Proteomes" id="UP001165561">
    <property type="component" value="Unassembled WGS sequence"/>
</dbReference>
<comment type="subcellular location">
    <subcellularLocation>
        <location evidence="1">Cell membrane</location>
        <topology evidence="1">Multi-pass membrane protein</topology>
    </subcellularLocation>
</comment>
<evidence type="ECO:0000313" key="9">
    <source>
        <dbReference type="EMBL" id="MDD9205132.1"/>
    </source>
</evidence>
<gene>
    <name evidence="9" type="ORF">PU560_01465</name>
</gene>
<evidence type="ECO:0000256" key="6">
    <source>
        <dbReference type="ARBA" id="ARBA00022989"/>
    </source>
</evidence>
<dbReference type="Pfam" id="PF03023">
    <property type="entry name" value="MurJ"/>
    <property type="match status" value="1"/>
</dbReference>
<proteinExistence type="predicted"/>
<feature type="non-terminal residue" evidence="9">
    <location>
        <position position="1"/>
    </location>
</feature>
<keyword evidence="5" id="KW-0573">Peptidoglycan synthesis</keyword>
<comment type="caution">
    <text evidence="9">The sequence shown here is derived from an EMBL/GenBank/DDBJ whole genome shotgun (WGS) entry which is preliminary data.</text>
</comment>
<keyword evidence="10" id="KW-1185">Reference proteome</keyword>
<keyword evidence="2" id="KW-1003">Cell membrane</keyword>
<accession>A0ABT5TSV1</accession>
<evidence type="ECO:0000256" key="1">
    <source>
        <dbReference type="ARBA" id="ARBA00004651"/>
    </source>
</evidence>
<feature type="transmembrane region" description="Helical" evidence="8">
    <location>
        <begin position="44"/>
        <end position="63"/>
    </location>
</feature>
<feature type="transmembrane region" description="Helical" evidence="8">
    <location>
        <begin position="16"/>
        <end position="38"/>
    </location>
</feature>
<dbReference type="InterPro" id="IPR004268">
    <property type="entry name" value="MurJ"/>
</dbReference>
<dbReference type="EMBL" id="JARACI010000288">
    <property type="protein sequence ID" value="MDD9205132.1"/>
    <property type="molecule type" value="Genomic_DNA"/>
</dbReference>
<keyword evidence="4" id="KW-0133">Cell shape</keyword>